<dbReference type="NCBIfam" id="NF007662">
    <property type="entry name" value="PRK10334.1"/>
    <property type="match status" value="1"/>
</dbReference>
<dbReference type="InterPro" id="IPR049142">
    <property type="entry name" value="MS_channel_1st"/>
</dbReference>
<dbReference type="GO" id="GO:0005886">
    <property type="term" value="C:plasma membrane"/>
    <property type="evidence" value="ECO:0007669"/>
    <property type="project" value="UniProtKB-SubCell"/>
</dbReference>
<evidence type="ECO:0000256" key="6">
    <source>
        <dbReference type="ARBA" id="ARBA00023136"/>
    </source>
</evidence>
<keyword evidence="3" id="KW-1003">Cell membrane</keyword>
<dbReference type="RefSeq" id="WP_020584735.1">
    <property type="nucleotide sequence ID" value="NZ_JOJP01000001.1"/>
</dbReference>
<dbReference type="InterPro" id="IPR006685">
    <property type="entry name" value="MscS_channel_2nd"/>
</dbReference>
<feature type="domain" description="Mechanosensitive ion channel MscS" evidence="8">
    <location>
        <begin position="110"/>
        <end position="176"/>
    </location>
</feature>
<dbReference type="STRING" id="305900.GV64_02690"/>
<dbReference type="Gene3D" id="3.30.70.100">
    <property type="match status" value="1"/>
</dbReference>
<keyword evidence="5 7" id="KW-1133">Transmembrane helix</keyword>
<dbReference type="InterPro" id="IPR023408">
    <property type="entry name" value="MscS_beta-dom_sf"/>
</dbReference>
<keyword evidence="12" id="KW-1185">Reference proteome</keyword>
<evidence type="ECO:0000313" key="12">
    <source>
        <dbReference type="Proteomes" id="UP000027997"/>
    </source>
</evidence>
<dbReference type="GO" id="GO:0008381">
    <property type="term" value="F:mechanosensitive monoatomic ion channel activity"/>
    <property type="evidence" value="ECO:0007669"/>
    <property type="project" value="InterPro"/>
</dbReference>
<evidence type="ECO:0000259" key="10">
    <source>
        <dbReference type="Pfam" id="PF21088"/>
    </source>
</evidence>
<sequence length="280" mass="30429">MSVDLLNQSADWLQNNQSLFIEYFVNIVSALLTLVIGIVIARMVSNALHKIMLKKQVDGIVASFTSNMTKYLILAFVTVAALSRVGIQTASLVAIIGAAGLAIGLALQGSLSNFAAGVLLIIFRPVKKGEFVEVSGVAGSVESVQIFTTVLITPDNKMVVVPNNNVLSNNIINYTRTGQRRIDLVIGVSYSADLKKTRAIIEQVLQSNDKVLKDPAWTIGVLALADSSVNFAVRPWAKSSDYWDVYFSLHENIKMALDEAGIEIPFPQRDVHLIQKEAAA</sequence>
<dbReference type="InterPro" id="IPR006686">
    <property type="entry name" value="MscS_channel_CS"/>
</dbReference>
<dbReference type="Pfam" id="PF21088">
    <property type="entry name" value="MS_channel_1st"/>
    <property type="match status" value="1"/>
</dbReference>
<feature type="transmembrane region" description="Helical" evidence="7">
    <location>
        <begin position="71"/>
        <end position="87"/>
    </location>
</feature>
<comment type="function">
    <text evidence="7">Mechanosensitive channel that participates in the regulation of osmotic pressure changes within the cell, opening in response to stretch forces in the membrane lipid bilayer, without the need for other proteins. Contributes to normal resistance to hypoosmotic shock. Forms an ion channel of 1.0 nanosiemens conductance with a slight preference for anions.</text>
</comment>
<dbReference type="InterPro" id="IPR010920">
    <property type="entry name" value="LSM_dom_sf"/>
</dbReference>
<accession>A0A081K6L4</accession>
<dbReference type="Gene3D" id="1.10.287.1260">
    <property type="match status" value="1"/>
</dbReference>
<evidence type="ECO:0000256" key="1">
    <source>
        <dbReference type="ARBA" id="ARBA00004651"/>
    </source>
</evidence>
<evidence type="ECO:0000259" key="9">
    <source>
        <dbReference type="Pfam" id="PF21082"/>
    </source>
</evidence>
<dbReference type="SUPFAM" id="SSF82861">
    <property type="entry name" value="Mechanosensitive channel protein MscS (YggB), transmembrane region"/>
    <property type="match status" value="1"/>
</dbReference>
<dbReference type="PANTHER" id="PTHR30221:SF1">
    <property type="entry name" value="SMALL-CONDUCTANCE MECHANOSENSITIVE CHANNEL"/>
    <property type="match status" value="1"/>
</dbReference>
<dbReference type="EMBL" id="JOJP01000001">
    <property type="protein sequence ID" value="KEI69790.1"/>
    <property type="molecule type" value="Genomic_DNA"/>
</dbReference>
<dbReference type="PROSITE" id="PS01246">
    <property type="entry name" value="UPF0003"/>
    <property type="match status" value="1"/>
</dbReference>
<dbReference type="Pfam" id="PF00924">
    <property type="entry name" value="MS_channel_2nd"/>
    <property type="match status" value="1"/>
</dbReference>
<keyword evidence="6 7" id="KW-0472">Membrane</keyword>
<keyword evidence="7" id="KW-0406">Ion transport</keyword>
<keyword evidence="7" id="KW-0407">Ion channel</keyword>
<evidence type="ECO:0000256" key="3">
    <source>
        <dbReference type="ARBA" id="ARBA00022475"/>
    </source>
</evidence>
<evidence type="ECO:0000256" key="4">
    <source>
        <dbReference type="ARBA" id="ARBA00022692"/>
    </source>
</evidence>
<feature type="domain" description="Mechanosensitive ion channel MscS C-terminal" evidence="9">
    <location>
        <begin position="182"/>
        <end position="264"/>
    </location>
</feature>
<gene>
    <name evidence="11" type="ORF">GV64_02690</name>
</gene>
<keyword evidence="4 7" id="KW-0812">Transmembrane</keyword>
<keyword evidence="7" id="KW-0813">Transport</keyword>
<dbReference type="Pfam" id="PF05552">
    <property type="entry name" value="MS_channel_1st_1"/>
    <property type="match status" value="1"/>
</dbReference>
<feature type="transmembrane region" description="Helical" evidence="7">
    <location>
        <begin position="20"/>
        <end position="44"/>
    </location>
</feature>
<dbReference type="Proteomes" id="UP000027997">
    <property type="component" value="Unassembled WGS sequence"/>
</dbReference>
<comment type="caution">
    <text evidence="7">Lacks conserved residue(s) required for the propagation of feature annotation.</text>
</comment>
<organism evidence="11 12">
    <name type="scientific">Endozoicomonas elysicola</name>
    <dbReference type="NCBI Taxonomy" id="305900"/>
    <lineage>
        <taxon>Bacteria</taxon>
        <taxon>Pseudomonadati</taxon>
        <taxon>Pseudomonadota</taxon>
        <taxon>Gammaproteobacteria</taxon>
        <taxon>Oceanospirillales</taxon>
        <taxon>Endozoicomonadaceae</taxon>
        <taxon>Endozoicomonas</taxon>
    </lineage>
</organism>
<feature type="transmembrane region" description="Helical" evidence="7">
    <location>
        <begin position="93"/>
        <end position="123"/>
    </location>
</feature>
<comment type="similarity">
    <text evidence="2 7">Belongs to the MscS (TC 1.A.23) family.</text>
</comment>
<evidence type="ECO:0000256" key="2">
    <source>
        <dbReference type="ARBA" id="ARBA00008017"/>
    </source>
</evidence>
<name>A0A081K6L4_9GAMM</name>
<comment type="subcellular location">
    <subcellularLocation>
        <location evidence="7">Cell inner membrane</location>
        <topology evidence="7">Multi-pass membrane protein</topology>
    </subcellularLocation>
    <subcellularLocation>
        <location evidence="1">Cell membrane</location>
        <topology evidence="1">Multi-pass membrane protein</topology>
    </subcellularLocation>
</comment>
<dbReference type="SUPFAM" id="SSF82689">
    <property type="entry name" value="Mechanosensitive channel protein MscS (YggB), C-terminal domain"/>
    <property type="match status" value="1"/>
</dbReference>
<dbReference type="SUPFAM" id="SSF50182">
    <property type="entry name" value="Sm-like ribonucleoproteins"/>
    <property type="match status" value="1"/>
</dbReference>
<protein>
    <recommendedName>
        <fullName evidence="7">Small-conductance mechanosensitive channel</fullName>
    </recommendedName>
</protein>
<dbReference type="eggNOG" id="COG0668">
    <property type="taxonomic scope" value="Bacteria"/>
</dbReference>
<evidence type="ECO:0000259" key="8">
    <source>
        <dbReference type="Pfam" id="PF00924"/>
    </source>
</evidence>
<comment type="caution">
    <text evidence="11">The sequence shown here is derived from an EMBL/GenBank/DDBJ whole genome shotgun (WGS) entry which is preliminary data.</text>
</comment>
<feature type="domain" description="Mechanosensitive ion channel transmembrane helices 2/3" evidence="10">
    <location>
        <begin position="67"/>
        <end position="108"/>
    </location>
</feature>
<reference evidence="11 12" key="1">
    <citation type="submission" date="2014-06" db="EMBL/GenBank/DDBJ databases">
        <title>Whole Genome Sequences of Three Symbiotic Endozoicomonas Bacteria.</title>
        <authorList>
            <person name="Neave M.J."/>
            <person name="Apprill A."/>
            <person name="Voolstra C.R."/>
        </authorList>
    </citation>
    <scope>NUCLEOTIDE SEQUENCE [LARGE SCALE GENOMIC DNA]</scope>
    <source>
        <strain evidence="11 12">DSM 22380</strain>
    </source>
</reference>
<dbReference type="AlphaFoldDB" id="A0A081K6L4"/>
<evidence type="ECO:0000256" key="7">
    <source>
        <dbReference type="RuleBase" id="RU369025"/>
    </source>
</evidence>
<dbReference type="InterPro" id="IPR045275">
    <property type="entry name" value="MscS_archaea/bacteria_type"/>
</dbReference>
<dbReference type="Gene3D" id="2.30.30.60">
    <property type="match status" value="1"/>
</dbReference>
<proteinExistence type="inferred from homology"/>
<dbReference type="InterPro" id="IPR011014">
    <property type="entry name" value="MscS_channel_TM-2"/>
</dbReference>
<dbReference type="InterPro" id="IPR011066">
    <property type="entry name" value="MscS_channel_C_sf"/>
</dbReference>
<dbReference type="PANTHER" id="PTHR30221">
    <property type="entry name" value="SMALL-CONDUCTANCE MECHANOSENSITIVE CHANNEL"/>
    <property type="match status" value="1"/>
</dbReference>
<comment type="subunit">
    <text evidence="7">Homoheptamer.</text>
</comment>
<dbReference type="InterPro" id="IPR049278">
    <property type="entry name" value="MS_channel_C"/>
</dbReference>
<keyword evidence="7" id="KW-0997">Cell inner membrane</keyword>
<evidence type="ECO:0000256" key="5">
    <source>
        <dbReference type="ARBA" id="ARBA00022989"/>
    </source>
</evidence>
<evidence type="ECO:0000313" key="11">
    <source>
        <dbReference type="EMBL" id="KEI69790.1"/>
    </source>
</evidence>
<dbReference type="InterPro" id="IPR008910">
    <property type="entry name" value="MSC_TM_helix"/>
</dbReference>
<dbReference type="Pfam" id="PF21082">
    <property type="entry name" value="MS_channel_3rd"/>
    <property type="match status" value="1"/>
</dbReference>